<dbReference type="PATRIC" id="fig|55802.8.peg.1055"/>
<dbReference type="Gene3D" id="1.25.10.10">
    <property type="entry name" value="Leucine-rich Repeat Variant"/>
    <property type="match status" value="1"/>
</dbReference>
<dbReference type="EMBL" id="CP013050">
    <property type="protein sequence ID" value="ALM75007.1"/>
    <property type="molecule type" value="Genomic_DNA"/>
</dbReference>
<evidence type="ECO:0000313" key="1">
    <source>
        <dbReference type="EMBL" id="ALM75007.1"/>
    </source>
</evidence>
<sequence>MGLFSFGSKKDKVRKMLETNQIEAVVEQALKDRKVINALFELLNEKNPGIVGDSLLALTNVLERDKNLIIRNLRIEHFLKSFDLVKSRNSYVKENAMVFLSFLIKENPSLFTEFKNDVIAKTKDVLLSGDKNDKAFALLMIREFRIAELRSYVEELISVQEKVILPFEGMKWVPLGEIANDVLRRLEG</sequence>
<dbReference type="InterPro" id="IPR016024">
    <property type="entry name" value="ARM-type_fold"/>
</dbReference>
<dbReference type="AlphaFoldDB" id="A0A0S1XB54"/>
<protein>
    <submittedName>
        <fullName evidence="1">Uncharacterized protein</fullName>
    </submittedName>
</protein>
<accession>A0A0S1XB54</accession>
<reference evidence="1 2" key="1">
    <citation type="journal article" date="2016" name="Genome Announc.">
        <title>Complete genome sequence of the hyperthermophilic and piezophilic archaeon Thermococcus barophilus Ch5, capable of growth at the expense of hydrogenogenesis from carbon monoxide and formate.</title>
        <authorList>
            <person name="Oger P."/>
            <person name="Sokolova T.G."/>
            <person name="Kozhevnikova D.A."/>
            <person name="Taranov E.A."/>
            <person name="Vannier P."/>
            <person name="Lee H.S."/>
            <person name="Kwon K.K."/>
            <person name="Kang S.G."/>
            <person name="Lee J.H."/>
            <person name="Bonch-Osmolovskaya E.A."/>
            <person name="Lebedinsky A.V."/>
        </authorList>
    </citation>
    <scope>NUCLEOTIDE SEQUENCE [LARGE SCALE GENOMIC DNA]</scope>
    <source>
        <strain evidence="2">Ch5</strain>
    </source>
</reference>
<dbReference type="SUPFAM" id="SSF48371">
    <property type="entry name" value="ARM repeat"/>
    <property type="match status" value="1"/>
</dbReference>
<dbReference type="STRING" id="55802.TBCH5v1_1065"/>
<proteinExistence type="predicted"/>
<dbReference type="RefSeq" id="WP_056933762.1">
    <property type="nucleotide sequence ID" value="NZ_CP013050.1"/>
</dbReference>
<gene>
    <name evidence="1" type="ORF">TBCH5v1_1065</name>
</gene>
<dbReference type="GeneID" id="26136329"/>
<dbReference type="Proteomes" id="UP000066042">
    <property type="component" value="Chromosome"/>
</dbReference>
<name>A0A0S1XB54_THEBA</name>
<organism evidence="1 2">
    <name type="scientific">Thermococcus barophilus</name>
    <dbReference type="NCBI Taxonomy" id="55802"/>
    <lineage>
        <taxon>Archaea</taxon>
        <taxon>Methanobacteriati</taxon>
        <taxon>Methanobacteriota</taxon>
        <taxon>Thermococci</taxon>
        <taxon>Thermococcales</taxon>
        <taxon>Thermococcaceae</taxon>
        <taxon>Thermococcus</taxon>
    </lineage>
</organism>
<evidence type="ECO:0000313" key="2">
    <source>
        <dbReference type="Proteomes" id="UP000066042"/>
    </source>
</evidence>
<dbReference type="InterPro" id="IPR011989">
    <property type="entry name" value="ARM-like"/>
</dbReference>